<evidence type="ECO:0000313" key="2">
    <source>
        <dbReference type="Proteomes" id="UP001349343"/>
    </source>
</evidence>
<protein>
    <submittedName>
        <fullName evidence="1">Virion structural protein</fullName>
    </submittedName>
</protein>
<dbReference type="Proteomes" id="UP001349343">
    <property type="component" value="Segment"/>
</dbReference>
<sequence length="179" mass="20526">MKKILIVIIATILGISVISGISLYFSYNNHEISLRNEAEAQRGKIEGLHDKMWKVISQKAQITQEYTESFDTIYTHIMSERYDSGDGSLMKWIKEANPQFDSSLYKDVMQSVEVLRTEFQKGQERMLDIIREHTDLCAHYPGKWFISNTTPIEYTVVSSSRSKVVMDTGLDDDVSVFGK</sequence>
<name>A0ABZ0Z483_9CAUD</name>
<reference evidence="1 2" key="1">
    <citation type="submission" date="2023-11" db="EMBL/GenBank/DDBJ databases">
        <authorList>
            <person name="Cook R."/>
            <person name="Crisci M."/>
            <person name="Pye H."/>
            <person name="Adriaenssens E."/>
            <person name="Santini J."/>
        </authorList>
    </citation>
    <scope>NUCLEOTIDE SEQUENCE [LARGE SCALE GENOMIC DNA]</scope>
    <source>
        <strain evidence="1">Lak_Megaphage_RVC_JS4_GC31</strain>
    </source>
</reference>
<evidence type="ECO:0000313" key="1">
    <source>
        <dbReference type="EMBL" id="WQJ52960.1"/>
    </source>
</evidence>
<proteinExistence type="predicted"/>
<organism evidence="1 2">
    <name type="scientific">phage Lak_Megaphage_RVC_JS4_GC31</name>
    <dbReference type="NCBI Taxonomy" id="3109228"/>
    <lineage>
        <taxon>Viruses</taxon>
        <taxon>Duplodnaviria</taxon>
        <taxon>Heunggongvirae</taxon>
        <taxon>Uroviricota</taxon>
        <taxon>Caudoviricetes</taxon>
        <taxon>Caudoviricetes code 15 clade</taxon>
    </lineage>
</organism>
<keyword evidence="2" id="KW-1185">Reference proteome</keyword>
<accession>A0ABZ0Z483</accession>
<dbReference type="EMBL" id="OR769222">
    <property type="protein sequence ID" value="WQJ52960.1"/>
    <property type="molecule type" value="Genomic_DNA"/>
</dbReference>